<protein>
    <submittedName>
        <fullName evidence="1">DNA-methyltransferase 3B</fullName>
    </submittedName>
</protein>
<evidence type="ECO:0000313" key="1">
    <source>
        <dbReference type="EMBL" id="GFY62674.1"/>
    </source>
</evidence>
<gene>
    <name evidence="1" type="primary">NCL1_08623</name>
    <name evidence="1" type="ORF">TNIN_448491</name>
</gene>
<proteinExistence type="predicted"/>
<accession>A0A8X7C9B6</accession>
<comment type="caution">
    <text evidence="1">The sequence shown here is derived from an EMBL/GenBank/DDBJ whole genome shotgun (WGS) entry which is preliminary data.</text>
</comment>
<dbReference type="EMBL" id="BMAV01014343">
    <property type="protein sequence ID" value="GFY62674.1"/>
    <property type="molecule type" value="Genomic_DNA"/>
</dbReference>
<reference evidence="1" key="1">
    <citation type="submission" date="2020-08" db="EMBL/GenBank/DDBJ databases">
        <title>Multicomponent nature underlies the extraordinary mechanical properties of spider dragline silk.</title>
        <authorList>
            <person name="Kono N."/>
            <person name="Nakamura H."/>
            <person name="Mori M."/>
            <person name="Yoshida Y."/>
            <person name="Ohtoshi R."/>
            <person name="Malay A.D."/>
            <person name="Moran D.A.P."/>
            <person name="Tomita M."/>
            <person name="Numata K."/>
            <person name="Arakawa K."/>
        </authorList>
    </citation>
    <scope>NUCLEOTIDE SEQUENCE</scope>
</reference>
<sequence length="168" mass="18918">MLESGMGGKSLKHAIEEVLVILAKRHHIKFSDPSSLFDWAKKGFKTKLPTSYVKSNSSELPSIVLNALKSSKFLRKCESESEEEDKSEISDTLADVSKGCISLEVRSSHFLPLRERLHFLIKLLCVPSFARFCVAHQDKVALDGHVHFPSLLSRNMSTTQGFYYAQVF</sequence>
<name>A0A8X7C9B6_9ARAC</name>
<evidence type="ECO:0000313" key="2">
    <source>
        <dbReference type="Proteomes" id="UP000886998"/>
    </source>
</evidence>
<organism evidence="1 2">
    <name type="scientific">Trichonephila inaurata madagascariensis</name>
    <dbReference type="NCBI Taxonomy" id="2747483"/>
    <lineage>
        <taxon>Eukaryota</taxon>
        <taxon>Metazoa</taxon>
        <taxon>Ecdysozoa</taxon>
        <taxon>Arthropoda</taxon>
        <taxon>Chelicerata</taxon>
        <taxon>Arachnida</taxon>
        <taxon>Araneae</taxon>
        <taxon>Araneomorphae</taxon>
        <taxon>Entelegynae</taxon>
        <taxon>Araneoidea</taxon>
        <taxon>Nephilidae</taxon>
        <taxon>Trichonephila</taxon>
        <taxon>Trichonephila inaurata</taxon>
    </lineage>
</organism>
<dbReference type="Proteomes" id="UP000886998">
    <property type="component" value="Unassembled WGS sequence"/>
</dbReference>
<dbReference type="AlphaFoldDB" id="A0A8X7C9B6"/>
<keyword evidence="2" id="KW-1185">Reference proteome</keyword>